<accession>A0ABX1RY32</accession>
<keyword evidence="1" id="KW-0449">Lipoprotein</keyword>
<keyword evidence="2" id="KW-1185">Reference proteome</keyword>
<evidence type="ECO:0000313" key="2">
    <source>
        <dbReference type="Proteomes" id="UP000746690"/>
    </source>
</evidence>
<name>A0ABX1RY32_9FLAO</name>
<dbReference type="Proteomes" id="UP000746690">
    <property type="component" value="Unassembled WGS sequence"/>
</dbReference>
<protein>
    <submittedName>
        <fullName evidence="1">Gliding motility lipoprotein GldB</fullName>
    </submittedName>
</protein>
<dbReference type="EMBL" id="JABBHF010000004">
    <property type="protein sequence ID" value="NMH87703.1"/>
    <property type="molecule type" value="Genomic_DNA"/>
</dbReference>
<dbReference type="InterPro" id="IPR019853">
    <property type="entry name" value="GldB-like"/>
</dbReference>
<proteinExistence type="predicted"/>
<dbReference type="NCBIfam" id="TIGR03514">
    <property type="entry name" value="GldB_lipo"/>
    <property type="match status" value="1"/>
</dbReference>
<evidence type="ECO:0000313" key="1">
    <source>
        <dbReference type="EMBL" id="NMH87703.1"/>
    </source>
</evidence>
<reference evidence="1 2" key="1">
    <citation type="submission" date="2020-04" db="EMBL/GenBank/DDBJ databases">
        <title>A Flavivirga sp. nov.</title>
        <authorList>
            <person name="Sun X."/>
        </authorList>
    </citation>
    <scope>NUCLEOTIDE SEQUENCE [LARGE SCALE GENOMIC DNA]</scope>
    <source>
        <strain evidence="1 2">Y03</strain>
    </source>
</reference>
<dbReference type="Pfam" id="PF25594">
    <property type="entry name" value="GldB_lipo"/>
    <property type="match status" value="1"/>
</dbReference>
<dbReference type="RefSeq" id="WP_169672453.1">
    <property type="nucleotide sequence ID" value="NZ_JABBHF010000004.1"/>
</dbReference>
<dbReference type="PROSITE" id="PS51257">
    <property type="entry name" value="PROKAR_LIPOPROTEIN"/>
    <property type="match status" value="1"/>
</dbReference>
<sequence length="320" mass="37570">MKYLLLCVIILLITISCKDENGLEAEIAKIDTDIKVDRFDLLFSKITPKKLPELKKAYPFMLSEKYKDSFWIAKIKDTLQVQLFKAVESKFDHFDETELEIESLFNHLKYYFPEFNPPRIITTTSDVDYRNRVIVTDTIAILALDAYLGGEHEFYVNIPKYISAHLMKERIVVDLAEEYAKRYIYQSQNKTLLDEMIYFGKQLYFKDAVVPFKTDAERIGYSQEQLDWAIANESYIWRHFVEHELLFSTDSKLLVRFINPAPFSKFYLEGIDTNSPGRLGQYIGWQIVRAYMAQNEVGLKDMLITSAEDIFNNSKFKPRK</sequence>
<gene>
    <name evidence="1" type="primary">gldB</name>
    <name evidence="1" type="ORF">HHX25_09320</name>
</gene>
<comment type="caution">
    <text evidence="1">The sequence shown here is derived from an EMBL/GenBank/DDBJ whole genome shotgun (WGS) entry which is preliminary data.</text>
</comment>
<organism evidence="1 2">
    <name type="scientific">Flavivirga algicola</name>
    <dbReference type="NCBI Taxonomy" id="2729136"/>
    <lineage>
        <taxon>Bacteria</taxon>
        <taxon>Pseudomonadati</taxon>
        <taxon>Bacteroidota</taxon>
        <taxon>Flavobacteriia</taxon>
        <taxon>Flavobacteriales</taxon>
        <taxon>Flavobacteriaceae</taxon>
        <taxon>Flavivirga</taxon>
    </lineage>
</organism>